<dbReference type="AlphaFoldDB" id="A0A0K8RLE7"/>
<evidence type="ECO:0000313" key="12">
    <source>
        <dbReference type="EMBL" id="JAA71703.1"/>
    </source>
</evidence>
<evidence type="ECO:0000256" key="5">
    <source>
        <dbReference type="ARBA" id="ARBA00022840"/>
    </source>
</evidence>
<evidence type="ECO:0000256" key="9">
    <source>
        <dbReference type="ARBA" id="ARBA00075216"/>
    </source>
</evidence>
<evidence type="ECO:0000256" key="10">
    <source>
        <dbReference type="RuleBase" id="RU366026"/>
    </source>
</evidence>
<organism evidence="12">
    <name type="scientific">Ixodes ricinus</name>
    <name type="common">Common tick</name>
    <name type="synonym">Acarus ricinus</name>
    <dbReference type="NCBI Taxonomy" id="34613"/>
    <lineage>
        <taxon>Eukaryota</taxon>
        <taxon>Metazoa</taxon>
        <taxon>Ecdysozoa</taxon>
        <taxon>Arthropoda</taxon>
        <taxon>Chelicerata</taxon>
        <taxon>Arachnida</taxon>
        <taxon>Acari</taxon>
        <taxon>Parasitiformes</taxon>
        <taxon>Ixodida</taxon>
        <taxon>Ixodoidea</taxon>
        <taxon>Ixodidae</taxon>
        <taxon>Ixodinae</taxon>
        <taxon>Ixodes</taxon>
    </lineage>
</organism>
<comment type="subunit">
    <text evidence="2">Homotrimer.</text>
</comment>
<dbReference type="FunFam" id="1.20.1200.10:FF:000001">
    <property type="entry name" value="Cob(I)yrinic acid a,c-diamide adenosyltransferase"/>
    <property type="match status" value="1"/>
</dbReference>
<evidence type="ECO:0000256" key="3">
    <source>
        <dbReference type="ARBA" id="ARBA00022679"/>
    </source>
</evidence>
<evidence type="ECO:0000259" key="11">
    <source>
        <dbReference type="Pfam" id="PF01923"/>
    </source>
</evidence>
<comment type="catalytic activity">
    <reaction evidence="6">
        <text>cob(I)alamin-[corrinoid adenosyltransferase] + ATP = apo-[corrinoid adenosyltransferase] + adenosylcob(III)alamin + triphosphate</text>
        <dbReference type="Rhea" id="RHEA:56796"/>
        <dbReference type="Rhea" id="RHEA-COMP:14743"/>
        <dbReference type="Rhea" id="RHEA-COMP:14744"/>
        <dbReference type="ChEBI" id="CHEBI:18036"/>
        <dbReference type="ChEBI" id="CHEBI:18408"/>
        <dbReference type="ChEBI" id="CHEBI:30616"/>
        <dbReference type="ChEBI" id="CHEBI:60488"/>
        <dbReference type="ChEBI" id="CHEBI:83228"/>
    </reaction>
    <physiologicalReaction direction="left-to-right" evidence="6">
        <dbReference type="Rhea" id="RHEA:56797"/>
    </physiologicalReaction>
</comment>
<evidence type="ECO:0000256" key="4">
    <source>
        <dbReference type="ARBA" id="ARBA00022741"/>
    </source>
</evidence>
<protein>
    <recommendedName>
        <fullName evidence="8">Corrinoid adenosyltransferase MMAB</fullName>
    </recommendedName>
    <alternativeName>
        <fullName evidence="9">ATP:co(I)rrinoid adenosyltransferase MMAB</fullName>
    </alternativeName>
</protein>
<dbReference type="InterPro" id="IPR016030">
    <property type="entry name" value="CblAdoTrfase-like"/>
</dbReference>
<accession>A0A0K8RLE7</accession>
<dbReference type="InterPro" id="IPR036451">
    <property type="entry name" value="CblAdoTrfase-like_sf"/>
</dbReference>
<keyword evidence="5 10" id="KW-0067">ATP-binding</keyword>
<feature type="domain" description="Cobalamin adenosyltransferase-like" evidence="11">
    <location>
        <begin position="31"/>
        <end position="198"/>
    </location>
</feature>
<comment type="similarity">
    <text evidence="1 10">Belongs to the Cob(I)alamin adenosyltransferase family.</text>
</comment>
<evidence type="ECO:0000256" key="7">
    <source>
        <dbReference type="ARBA" id="ARBA00056747"/>
    </source>
</evidence>
<keyword evidence="3 10" id="KW-0808">Transferase</keyword>
<dbReference type="EMBL" id="GADI01002105">
    <property type="protein sequence ID" value="JAA71703.1"/>
    <property type="molecule type" value="mRNA"/>
</dbReference>
<dbReference type="SUPFAM" id="SSF89028">
    <property type="entry name" value="Cobalamin adenosyltransferase-like"/>
    <property type="match status" value="1"/>
</dbReference>
<proteinExistence type="evidence at transcript level"/>
<dbReference type="GO" id="GO:0008817">
    <property type="term" value="F:corrinoid adenosyltransferase activity"/>
    <property type="evidence" value="ECO:0007669"/>
    <property type="project" value="TreeGrafter"/>
</dbReference>
<evidence type="ECO:0000256" key="1">
    <source>
        <dbReference type="ARBA" id="ARBA00007487"/>
    </source>
</evidence>
<dbReference type="NCBIfam" id="TIGR00636">
    <property type="entry name" value="PduO_Nterm"/>
    <property type="match status" value="1"/>
</dbReference>
<keyword evidence="4 10" id="KW-0547">Nucleotide-binding</keyword>
<dbReference type="PANTHER" id="PTHR12213">
    <property type="entry name" value="CORRINOID ADENOSYLTRANSFERASE"/>
    <property type="match status" value="1"/>
</dbReference>
<name>A0A0K8RLE7_IXORI</name>
<comment type="function">
    <text evidence="7">Converts cob(I)alamin to adenosylcobalamin (adenosylcob(III)alamin), a coenzyme for methylmalonyl-CoA mutase, therefore participates in the final step of the vitamin B12 conversion. Generates adenosylcobalamin (AdoCbl) and directly delivers the cofactor to MUT in a transfer that is stimulated by ATP-binding to MMAB and gated by MMAA.</text>
</comment>
<evidence type="ECO:0000256" key="2">
    <source>
        <dbReference type="ARBA" id="ARBA00011233"/>
    </source>
</evidence>
<dbReference type="PANTHER" id="PTHR12213:SF0">
    <property type="entry name" value="CORRINOID ADENOSYLTRANSFERASE MMAB"/>
    <property type="match status" value="1"/>
</dbReference>
<dbReference type="Pfam" id="PF01923">
    <property type="entry name" value="Cob_adeno_trans"/>
    <property type="match status" value="1"/>
</dbReference>
<dbReference type="GO" id="GO:0005524">
    <property type="term" value="F:ATP binding"/>
    <property type="evidence" value="ECO:0007669"/>
    <property type="project" value="UniProtKB-UniRule"/>
</dbReference>
<dbReference type="GO" id="GO:0009235">
    <property type="term" value="P:cobalamin metabolic process"/>
    <property type="evidence" value="ECO:0007669"/>
    <property type="project" value="UniProtKB-ARBA"/>
</dbReference>
<reference evidence="12" key="1">
    <citation type="submission" date="2012-12" db="EMBL/GenBank/DDBJ databases">
        <title>Identification and characterization of a phenylalanine ammonia-lyase gene family in Isatis indigotica Fort.</title>
        <authorList>
            <person name="Liu Q."/>
            <person name="Chen J."/>
            <person name="Zhou X."/>
            <person name="Di P."/>
            <person name="Xiao Y."/>
            <person name="Xuan H."/>
            <person name="Zhang L."/>
            <person name="Chen W."/>
        </authorList>
    </citation>
    <scope>NUCLEOTIDE SEQUENCE</scope>
    <source>
        <tissue evidence="12">Salivary gland</tissue>
    </source>
</reference>
<dbReference type="InterPro" id="IPR029499">
    <property type="entry name" value="PduO-typ"/>
</dbReference>
<evidence type="ECO:0000256" key="6">
    <source>
        <dbReference type="ARBA" id="ARBA00051988"/>
    </source>
</evidence>
<sequence>MLNVRRICTSSILVNFLGARRMSDRPAHPKIYTRTGDKGTSVTFSGQRRRKDDAVFEALGTTDELNSHIGYVRAVLQHEELSDQLKTVQCLLQDLQASIATPKSSSSEGQRVKTAFPPEHVEELERWIDGHTSNLKPLKNFILPSGSPSSSSIHIARSVCRRAERRVSTLVHDNEVDDVVMRYLNRLSDFLFVAARVAAQHDGAEEVIYK</sequence>
<evidence type="ECO:0000256" key="8">
    <source>
        <dbReference type="ARBA" id="ARBA00071654"/>
    </source>
</evidence>
<dbReference type="Gene3D" id="1.20.1200.10">
    <property type="entry name" value="Cobalamin adenosyltransferase-like"/>
    <property type="match status" value="1"/>
</dbReference>